<dbReference type="InterPro" id="IPR048161">
    <property type="entry name" value="PA2928-like"/>
</dbReference>
<gene>
    <name evidence="2" type="ORF">I5776_11350</name>
</gene>
<keyword evidence="1" id="KW-0472">Membrane</keyword>
<evidence type="ECO:0000256" key="1">
    <source>
        <dbReference type="SAM" id="Phobius"/>
    </source>
</evidence>
<evidence type="ECO:0000313" key="2">
    <source>
        <dbReference type="EMBL" id="QQZ07692.1"/>
    </source>
</evidence>
<reference evidence="2 3" key="1">
    <citation type="submission" date="2020-11" db="EMBL/GenBank/DDBJ databases">
        <title>Taxonomic evaluation of the Bacillus sporothermodurans group of bacteria based on whole genome sequences.</title>
        <authorList>
            <person name="Fiedler G."/>
            <person name="Herbstmann A.-D."/>
            <person name="Doll E."/>
            <person name="Wenning M."/>
            <person name="Brinks E."/>
            <person name="Kabisch J."/>
            <person name="Breitenwieser F."/>
            <person name="Lappann M."/>
            <person name="Boehnlein C."/>
            <person name="Franz C."/>
        </authorList>
    </citation>
    <scope>NUCLEOTIDE SEQUENCE [LARGE SCALE GENOMIC DNA]</scope>
    <source>
        <strain evidence="2 3">JCM 19841</strain>
    </source>
</reference>
<evidence type="ECO:0000313" key="3">
    <source>
        <dbReference type="Proteomes" id="UP000595691"/>
    </source>
</evidence>
<accession>A0ABX7DYU0</accession>
<keyword evidence="1" id="KW-0812">Transmembrane</keyword>
<organism evidence="2 3">
    <name type="scientific">Heyndrickxia vini</name>
    <dbReference type="NCBI Taxonomy" id="1476025"/>
    <lineage>
        <taxon>Bacteria</taxon>
        <taxon>Bacillati</taxon>
        <taxon>Bacillota</taxon>
        <taxon>Bacilli</taxon>
        <taxon>Bacillales</taxon>
        <taxon>Bacillaceae</taxon>
        <taxon>Heyndrickxia</taxon>
    </lineage>
</organism>
<dbReference type="InterPro" id="IPR011047">
    <property type="entry name" value="Quinoprotein_ADH-like_sf"/>
</dbReference>
<feature type="transmembrane region" description="Helical" evidence="1">
    <location>
        <begin position="35"/>
        <end position="55"/>
    </location>
</feature>
<name>A0ABX7DYU0_9BACI</name>
<protein>
    <submittedName>
        <fullName evidence="2">Uncharacterized protein</fullName>
    </submittedName>
</protein>
<dbReference type="RefSeq" id="WP_202776527.1">
    <property type="nucleotide sequence ID" value="NZ_CP065425.1"/>
</dbReference>
<dbReference type="NCBIfam" id="NF041516">
    <property type="entry name" value="PA2928_fam"/>
    <property type="match status" value="1"/>
</dbReference>
<proteinExistence type="predicted"/>
<dbReference type="SUPFAM" id="SSF50998">
    <property type="entry name" value="Quinoprotein alcohol dehydrogenase-like"/>
    <property type="match status" value="1"/>
</dbReference>
<feature type="transmembrane region" description="Helical" evidence="1">
    <location>
        <begin position="6"/>
        <end position="23"/>
    </location>
</feature>
<sequence>MGILYVVLFLLISIWLYITIKKIKAGKSSFKRTFTVLGTMLIVYFFIGCFVLLVFNGAGRHVDVKAEVPSLTINKNGKSLIVNKVAIKVPNGQSNGISTSVSSFEFIAVNRVTGQKEWTKKSNWQDYVIGQTNNEMIVINTKKKKLTFIDLLTGKESMSEKEFYQKVPGIEGKLSYNFTDYYIDNKKDMYVYGIDNHYYKIDLKDFSLKESDNYKKIINDHTFDNAFFKTGDLQVFAANDETQKEIQDALKEINSHLINLSILAYDKKDSTGYISYNEKRNDDSLTFSKVNLQNKKVLWSTTIQTTNEIIGFIENNDLYIQSAGYVYRISLTDGKVQYKYSYLWNKSVK</sequence>
<keyword evidence="1" id="KW-1133">Transmembrane helix</keyword>
<dbReference type="Proteomes" id="UP000595691">
    <property type="component" value="Chromosome"/>
</dbReference>
<keyword evidence="3" id="KW-1185">Reference proteome</keyword>
<dbReference type="EMBL" id="CP065425">
    <property type="protein sequence ID" value="QQZ07692.1"/>
    <property type="molecule type" value="Genomic_DNA"/>
</dbReference>